<dbReference type="CDD" id="cd01897">
    <property type="entry name" value="NOG"/>
    <property type="match status" value="1"/>
</dbReference>
<sequence>MIFENLPTTPTSEELIDKAFSRAARAGRAKNGTEAQQSMLQTASNILSDNMQNVAAEWPDFDEVDPFYYELADAIVDVNELRQSLSEIQWASRKTHDIGREYQGKLTGDADADRKIRKQGFARLADIVEEVEDDLLRVGQAHQDLRRLPEIDPDEPTIVVAGYPNVGKSSFVNAVTNARNEIAEYPFTTKGVRVGHFERDHIRYQIVDTPGLLDRPEDERNDIENQAVSALTHLADAILFVVDASGYCGYPLDAQLELRDAIAERFGDVPVLTVCNKSDLSTDVEADAYMSVESGENVDGVLDDAVEAVGYEPELPFEDRE</sequence>
<reference evidence="4 5" key="1">
    <citation type="journal article" date="2019" name="Int. J. Syst. Evol. Microbiol.">
        <title>The Global Catalogue of Microorganisms (GCM) 10K type strain sequencing project: providing services to taxonomists for standard genome sequencing and annotation.</title>
        <authorList>
            <consortium name="The Broad Institute Genomics Platform"/>
            <consortium name="The Broad Institute Genome Sequencing Center for Infectious Disease"/>
            <person name="Wu L."/>
            <person name="Ma J."/>
        </authorList>
    </citation>
    <scope>NUCLEOTIDE SEQUENCE [LARGE SCALE GENOMIC DNA]</scope>
    <source>
        <strain evidence="4 5">XZYJ18</strain>
    </source>
</reference>
<dbReference type="GeneID" id="73044598"/>
<dbReference type="NCBIfam" id="TIGR00231">
    <property type="entry name" value="small_GTP"/>
    <property type="match status" value="1"/>
</dbReference>
<dbReference type="InterPro" id="IPR027417">
    <property type="entry name" value="P-loop_NTPase"/>
</dbReference>
<keyword evidence="1" id="KW-0547">Nucleotide-binding</keyword>
<keyword evidence="2" id="KW-0342">GTP-binding</keyword>
<name>A0ABD5Q296_9EURY</name>
<dbReference type="Proteomes" id="UP001595945">
    <property type="component" value="Unassembled WGS sequence"/>
</dbReference>
<dbReference type="InterPro" id="IPR005225">
    <property type="entry name" value="Small_GTP-bd"/>
</dbReference>
<dbReference type="GO" id="GO:0000166">
    <property type="term" value="F:nucleotide binding"/>
    <property type="evidence" value="ECO:0007669"/>
    <property type="project" value="UniProtKB-KW"/>
</dbReference>
<dbReference type="PROSITE" id="PS51710">
    <property type="entry name" value="G_OBG"/>
    <property type="match status" value="1"/>
</dbReference>
<evidence type="ECO:0000313" key="4">
    <source>
        <dbReference type="EMBL" id="MFC4824708.1"/>
    </source>
</evidence>
<evidence type="ECO:0000313" key="5">
    <source>
        <dbReference type="Proteomes" id="UP001595945"/>
    </source>
</evidence>
<dbReference type="AlphaFoldDB" id="A0ABD5Q296"/>
<evidence type="ECO:0000259" key="3">
    <source>
        <dbReference type="PROSITE" id="PS51710"/>
    </source>
</evidence>
<gene>
    <name evidence="4" type="ORF">ACFO9K_10580</name>
</gene>
<evidence type="ECO:0000256" key="1">
    <source>
        <dbReference type="ARBA" id="ARBA00022741"/>
    </source>
</evidence>
<keyword evidence="5" id="KW-1185">Reference proteome</keyword>
<comment type="caution">
    <text evidence="4">The sequence shown here is derived from an EMBL/GenBank/DDBJ whole genome shotgun (WGS) entry which is preliminary data.</text>
</comment>
<dbReference type="Gene3D" id="3.40.50.300">
    <property type="entry name" value="P-loop containing nucleotide triphosphate hydrolases"/>
    <property type="match status" value="1"/>
</dbReference>
<evidence type="ECO:0000256" key="2">
    <source>
        <dbReference type="ARBA" id="ARBA00023134"/>
    </source>
</evidence>
<dbReference type="InterPro" id="IPR031167">
    <property type="entry name" value="G_OBG"/>
</dbReference>
<dbReference type="InterPro" id="IPR041623">
    <property type="entry name" value="NOG1_N"/>
</dbReference>
<dbReference type="Pfam" id="PF17835">
    <property type="entry name" value="NOG1_N"/>
    <property type="match status" value="1"/>
</dbReference>
<dbReference type="InterPro" id="IPR006073">
    <property type="entry name" value="GTP-bd"/>
</dbReference>
<dbReference type="PRINTS" id="PR00326">
    <property type="entry name" value="GTP1OBG"/>
</dbReference>
<accession>A0ABD5Q296</accession>
<protein>
    <submittedName>
        <fullName evidence="4">NOG1 family protein</fullName>
    </submittedName>
</protein>
<dbReference type="PANTHER" id="PTHR45759">
    <property type="entry name" value="NUCLEOLAR GTP-BINDING PROTEIN 1"/>
    <property type="match status" value="1"/>
</dbReference>
<dbReference type="Gene3D" id="1.20.120.1190">
    <property type="match status" value="1"/>
</dbReference>
<dbReference type="InterPro" id="IPR010674">
    <property type="entry name" value="NOG1_Rossman_fold_dom"/>
</dbReference>
<dbReference type="EMBL" id="JBHSHT010000001">
    <property type="protein sequence ID" value="MFC4824708.1"/>
    <property type="molecule type" value="Genomic_DNA"/>
</dbReference>
<dbReference type="RefSeq" id="WP_254269567.1">
    <property type="nucleotide sequence ID" value="NZ_CP100400.1"/>
</dbReference>
<dbReference type="SUPFAM" id="SSF52540">
    <property type="entry name" value="P-loop containing nucleoside triphosphate hydrolases"/>
    <property type="match status" value="1"/>
</dbReference>
<proteinExistence type="predicted"/>
<dbReference type="Pfam" id="PF06858">
    <property type="entry name" value="NOG1"/>
    <property type="match status" value="1"/>
</dbReference>
<feature type="domain" description="OBG-type G" evidence="3">
    <location>
        <begin position="156"/>
        <end position="321"/>
    </location>
</feature>
<organism evidence="4 5">
    <name type="scientific">Halorussus aquaticus</name>
    <dbReference type="NCBI Taxonomy" id="2953748"/>
    <lineage>
        <taxon>Archaea</taxon>
        <taxon>Methanobacteriati</taxon>
        <taxon>Methanobacteriota</taxon>
        <taxon>Stenosarchaea group</taxon>
        <taxon>Halobacteria</taxon>
        <taxon>Halobacteriales</taxon>
        <taxon>Haladaptataceae</taxon>
        <taxon>Halorussus</taxon>
    </lineage>
</organism>